<dbReference type="GO" id="GO:0008233">
    <property type="term" value="F:peptidase activity"/>
    <property type="evidence" value="ECO:0007669"/>
    <property type="project" value="InterPro"/>
</dbReference>
<dbReference type="PRINTS" id="PR00111">
    <property type="entry name" value="ABHYDROLASE"/>
</dbReference>
<dbReference type="InterPro" id="IPR029058">
    <property type="entry name" value="AB_hydrolase_fold"/>
</dbReference>
<dbReference type="Proteomes" id="UP000219467">
    <property type="component" value="Unassembled WGS sequence"/>
</dbReference>
<evidence type="ECO:0000256" key="2">
    <source>
        <dbReference type="ARBA" id="ARBA00022801"/>
    </source>
</evidence>
<dbReference type="Gene3D" id="3.40.50.1820">
    <property type="entry name" value="alpha/beta hydrolase"/>
    <property type="match status" value="1"/>
</dbReference>
<evidence type="ECO:0000259" key="3">
    <source>
        <dbReference type="Pfam" id="PF12697"/>
    </source>
</evidence>
<dbReference type="AlphaFoldDB" id="A0A285CSF8"/>
<organism evidence="4 5">
    <name type="scientific">Cereibacter ovatus</name>
    <dbReference type="NCBI Taxonomy" id="439529"/>
    <lineage>
        <taxon>Bacteria</taxon>
        <taxon>Pseudomonadati</taxon>
        <taxon>Pseudomonadota</taxon>
        <taxon>Alphaproteobacteria</taxon>
        <taxon>Rhodobacterales</taxon>
        <taxon>Paracoccaceae</taxon>
        <taxon>Cereibacter</taxon>
    </lineage>
</organism>
<dbReference type="InterPro" id="IPR050471">
    <property type="entry name" value="AB_hydrolase"/>
</dbReference>
<dbReference type="Pfam" id="PF12697">
    <property type="entry name" value="Abhydrolase_6"/>
    <property type="match status" value="1"/>
</dbReference>
<evidence type="ECO:0000313" key="4">
    <source>
        <dbReference type="EMBL" id="SNX70365.1"/>
    </source>
</evidence>
<name>A0A285CSF8_9RHOB</name>
<dbReference type="OrthoDB" id="9815441at2"/>
<feature type="domain" description="AB hydrolase-1" evidence="3">
    <location>
        <begin position="65"/>
        <end position="311"/>
    </location>
</feature>
<reference evidence="5" key="1">
    <citation type="submission" date="2017-08" db="EMBL/GenBank/DDBJ databases">
        <authorList>
            <person name="Varghese N."/>
            <person name="Submissions S."/>
        </authorList>
    </citation>
    <scope>NUCLEOTIDE SEQUENCE [LARGE SCALE GENOMIC DNA]</scope>
    <source>
        <strain evidence="5">JA234</strain>
    </source>
</reference>
<proteinExistence type="inferred from homology"/>
<evidence type="ECO:0000313" key="5">
    <source>
        <dbReference type="Proteomes" id="UP000219467"/>
    </source>
</evidence>
<dbReference type="EMBL" id="OAOQ01000006">
    <property type="protein sequence ID" value="SNX70365.1"/>
    <property type="molecule type" value="Genomic_DNA"/>
</dbReference>
<keyword evidence="5" id="KW-1185">Reference proteome</keyword>
<dbReference type="InterPro" id="IPR000073">
    <property type="entry name" value="AB_hydrolase_1"/>
</dbReference>
<dbReference type="PROSITE" id="PS51257">
    <property type="entry name" value="PROKAR_LIPOPROTEIN"/>
    <property type="match status" value="1"/>
</dbReference>
<dbReference type="GO" id="GO:0006508">
    <property type="term" value="P:proteolysis"/>
    <property type="evidence" value="ECO:0007669"/>
    <property type="project" value="InterPro"/>
</dbReference>
<comment type="similarity">
    <text evidence="1">Belongs to the peptidase S33 family.</text>
</comment>
<sequence length="322" mass="33797">MTVQRLAVSVIIAGTLALGGCGAAVAKRAADREAVAEASYPPTGRLLRVDGRSIHAHVEGHGPDLVLIHGASGSTRDFTFSFVDRMKGRYRVIAFDRPGLGWSEPLGAEGTSPLVQADLLRKAAAQLGVHRPVVLGHSYGGAVALAWGLRDPGGTAAIVTVSGAAMPWPGGLGPVYAMTASGLGQRALVPLVSAFVSEARADRVVAQIFAPQTPPAGYSEYFGVGLSLRRDTFRENTRQVNGLKPHLRLMQAHYPRLPMPVEILHGDADTIVPHHIHAEPLAKLVPGATLTILPGIGHMPHHSAPDAVAAAIDRAAHRAGLR</sequence>
<dbReference type="PANTHER" id="PTHR43433">
    <property type="entry name" value="HYDROLASE, ALPHA/BETA FOLD FAMILY PROTEIN"/>
    <property type="match status" value="1"/>
</dbReference>
<gene>
    <name evidence="4" type="ORF">SAMN05878503_1066</name>
</gene>
<dbReference type="PRINTS" id="PR00793">
    <property type="entry name" value="PROAMNOPTASE"/>
</dbReference>
<accession>A0A285CSF8</accession>
<evidence type="ECO:0000256" key="1">
    <source>
        <dbReference type="ARBA" id="ARBA00010088"/>
    </source>
</evidence>
<dbReference type="SUPFAM" id="SSF53474">
    <property type="entry name" value="alpha/beta-Hydrolases"/>
    <property type="match status" value="1"/>
</dbReference>
<keyword evidence="2" id="KW-0378">Hydrolase</keyword>
<protein>
    <submittedName>
        <fullName evidence="4">Pimeloyl-ACP methyl ester carboxylesterase</fullName>
    </submittedName>
</protein>
<dbReference type="PANTHER" id="PTHR43433:SF1">
    <property type="entry name" value="BLL5160 PROTEIN"/>
    <property type="match status" value="1"/>
</dbReference>
<dbReference type="InterPro" id="IPR002410">
    <property type="entry name" value="Peptidase_S33"/>
</dbReference>